<dbReference type="Proteomes" id="UP000594774">
    <property type="component" value="Chromosome"/>
</dbReference>
<name>A0AB37GGX9_CORAY</name>
<dbReference type="Gene3D" id="3.40.50.11200">
    <property type="match status" value="1"/>
</dbReference>
<dbReference type="Pfam" id="PF08937">
    <property type="entry name" value="ThsB_TIR"/>
    <property type="match status" value="1"/>
</dbReference>
<dbReference type="Proteomes" id="UP000595198">
    <property type="component" value="Chromosome"/>
</dbReference>
<dbReference type="AlphaFoldDB" id="A0AB37GGX9"/>
<sequence length="186" mass="21182">MYRPLASKTRHKCFISYHTDDEQEVTNFINTFDHDNDVFLSRGIGAGMAGDIIESANDEYIKRRIRELYLRDSTVTVVMIGQCTWTRKFVDWEIGASLRNTPTSNRNGLLGIVLPSVAGRLSLKFPERLTDNLSAKGELAYARWMQYPTSVDELARGIEDAFALRAVCGDLADNSRDLMEYNKDCW</sequence>
<keyword evidence="5" id="KW-1185">Reference proteome</keyword>
<accession>A0AB37GGX9</accession>
<organism evidence="2 4">
    <name type="scientific">Corynebacterium amycolatum</name>
    <dbReference type="NCBI Taxonomy" id="43765"/>
    <lineage>
        <taxon>Bacteria</taxon>
        <taxon>Bacillati</taxon>
        <taxon>Actinomycetota</taxon>
        <taxon>Actinomycetes</taxon>
        <taxon>Mycobacteriales</taxon>
        <taxon>Corynebacteriaceae</taxon>
        <taxon>Corynebacterium</taxon>
    </lineage>
</organism>
<gene>
    <name evidence="2" type="ORF">I6G95_11365</name>
    <name evidence="3" type="ORF">I6H48_11905</name>
</gene>
<feature type="domain" description="Thoeris protein ThsB TIR-like" evidence="1">
    <location>
        <begin position="14"/>
        <end position="116"/>
    </location>
</feature>
<dbReference type="EMBL" id="CP065628">
    <property type="protein sequence ID" value="QPR30761.1"/>
    <property type="molecule type" value="Genomic_DNA"/>
</dbReference>
<dbReference type="EMBL" id="CP066023">
    <property type="protein sequence ID" value="QQB82591.1"/>
    <property type="molecule type" value="Genomic_DNA"/>
</dbReference>
<proteinExistence type="predicted"/>
<evidence type="ECO:0000313" key="2">
    <source>
        <dbReference type="EMBL" id="QPR30761.1"/>
    </source>
</evidence>
<evidence type="ECO:0000259" key="1">
    <source>
        <dbReference type="Pfam" id="PF08937"/>
    </source>
</evidence>
<reference evidence="4 5" key="1">
    <citation type="submission" date="2020-12" db="EMBL/GenBank/DDBJ databases">
        <title>FDA dAtabase for Regulatory Grade micrObial Sequences (FDA-ARGOS): Supporting development and validation of Infectious Disease Dx tests.</title>
        <authorList>
            <person name="Sproer C."/>
            <person name="Gronow S."/>
            <person name="Severitt S."/>
            <person name="Schroder I."/>
            <person name="Tallon L."/>
            <person name="Sadzewicz L."/>
            <person name="Zhao X."/>
            <person name="Boylan J."/>
            <person name="Ott S."/>
            <person name="Bowen H."/>
            <person name="Vavikolanu K."/>
            <person name="Mehta A."/>
            <person name="Aluvathingal J."/>
            <person name="Nadendla S."/>
            <person name="Lowell S."/>
            <person name="Myers T."/>
            <person name="Yan Y."/>
            <person name="Sichtig H."/>
        </authorList>
    </citation>
    <scope>NUCLEOTIDE SEQUENCE [LARGE SCALE GENOMIC DNA]</scope>
    <source>
        <strain evidence="2 4">FDAARGOS_938</strain>
        <strain evidence="3 5">FDAARGOS_991</strain>
    </source>
</reference>
<dbReference type="InterPro" id="IPR015032">
    <property type="entry name" value="ThsB__TIR-like_domain"/>
</dbReference>
<dbReference type="RefSeq" id="WP_149420823.1">
    <property type="nucleotide sequence ID" value="NZ_JAFJME010000013.1"/>
</dbReference>
<evidence type="ECO:0000313" key="5">
    <source>
        <dbReference type="Proteomes" id="UP000595198"/>
    </source>
</evidence>
<protein>
    <submittedName>
        <fullName evidence="2">TIR domain-containing protein</fullName>
    </submittedName>
</protein>
<evidence type="ECO:0000313" key="3">
    <source>
        <dbReference type="EMBL" id="QQB82591.1"/>
    </source>
</evidence>
<evidence type="ECO:0000313" key="4">
    <source>
        <dbReference type="Proteomes" id="UP000594774"/>
    </source>
</evidence>